<evidence type="ECO:0000313" key="1">
    <source>
        <dbReference type="EMBL" id="MFC7201665.1"/>
    </source>
</evidence>
<reference evidence="1 2" key="1">
    <citation type="journal article" date="2019" name="Int. J. Syst. Evol. Microbiol.">
        <title>The Global Catalogue of Microorganisms (GCM) 10K type strain sequencing project: providing services to taxonomists for standard genome sequencing and annotation.</title>
        <authorList>
            <consortium name="The Broad Institute Genomics Platform"/>
            <consortium name="The Broad Institute Genome Sequencing Center for Infectious Disease"/>
            <person name="Wu L."/>
            <person name="Ma J."/>
        </authorList>
    </citation>
    <scope>NUCLEOTIDE SEQUENCE [LARGE SCALE GENOMIC DNA]</scope>
    <source>
        <strain evidence="1 2">XZGYJ-43</strain>
    </source>
</reference>
<dbReference type="Proteomes" id="UP001596447">
    <property type="component" value="Unassembled WGS sequence"/>
</dbReference>
<dbReference type="AlphaFoldDB" id="A0ABD5Z8Y8"/>
<organism evidence="1 2">
    <name type="scientific">Halospeciosus flavus</name>
    <dbReference type="NCBI Taxonomy" id="3032283"/>
    <lineage>
        <taxon>Archaea</taxon>
        <taxon>Methanobacteriati</taxon>
        <taxon>Methanobacteriota</taxon>
        <taxon>Stenosarchaea group</taxon>
        <taxon>Halobacteria</taxon>
        <taxon>Halobacteriales</taxon>
        <taxon>Halobacteriaceae</taxon>
        <taxon>Halospeciosus</taxon>
    </lineage>
</organism>
<gene>
    <name evidence="1" type="ORF">ACFQJ9_20005</name>
</gene>
<sequence length="77" mass="8187">MTDSRALTCHAKLARVVLANRGPLSPAEVAREARIDEADAVEALDELADAGLARSVCGVCATREEVYELTEDATVET</sequence>
<evidence type="ECO:0000313" key="2">
    <source>
        <dbReference type="Proteomes" id="UP001596447"/>
    </source>
</evidence>
<comment type="caution">
    <text evidence="1">The sequence shown here is derived from an EMBL/GenBank/DDBJ whole genome shotgun (WGS) entry which is preliminary data.</text>
</comment>
<dbReference type="RefSeq" id="WP_279528403.1">
    <property type="nucleotide sequence ID" value="NZ_CP122312.1"/>
</dbReference>
<protein>
    <submittedName>
        <fullName evidence="1">Uncharacterized protein</fullName>
    </submittedName>
</protein>
<dbReference type="EMBL" id="JBHTAR010000011">
    <property type="protein sequence ID" value="MFC7201665.1"/>
    <property type="molecule type" value="Genomic_DNA"/>
</dbReference>
<name>A0ABD5Z8Y8_9EURY</name>
<keyword evidence="2" id="KW-1185">Reference proteome</keyword>
<accession>A0ABD5Z8Y8</accession>
<proteinExistence type="predicted"/>